<gene>
    <name evidence="1" type="ORF">Gotri_027226</name>
</gene>
<dbReference type="EMBL" id="JABEZW010222810">
    <property type="protein sequence ID" value="MBA0786390.1"/>
    <property type="molecule type" value="Genomic_DNA"/>
</dbReference>
<organism evidence="1 2">
    <name type="scientific">Gossypium trilobum</name>
    <dbReference type="NCBI Taxonomy" id="34281"/>
    <lineage>
        <taxon>Eukaryota</taxon>
        <taxon>Viridiplantae</taxon>
        <taxon>Streptophyta</taxon>
        <taxon>Embryophyta</taxon>
        <taxon>Tracheophyta</taxon>
        <taxon>Spermatophyta</taxon>
        <taxon>Magnoliopsida</taxon>
        <taxon>eudicotyledons</taxon>
        <taxon>Gunneridae</taxon>
        <taxon>Pentapetalae</taxon>
        <taxon>rosids</taxon>
        <taxon>malvids</taxon>
        <taxon>Malvales</taxon>
        <taxon>Malvaceae</taxon>
        <taxon>Malvoideae</taxon>
        <taxon>Gossypium</taxon>
    </lineage>
</organism>
<reference evidence="1 2" key="1">
    <citation type="journal article" date="2019" name="Genome Biol. Evol.">
        <title>Insights into the evolution of the New World diploid cottons (Gossypium, subgenus Houzingenia) based on genome sequencing.</title>
        <authorList>
            <person name="Grover C.E."/>
            <person name="Arick M.A. 2nd"/>
            <person name="Thrash A."/>
            <person name="Conover J.L."/>
            <person name="Sanders W.S."/>
            <person name="Peterson D.G."/>
            <person name="Frelichowski J.E."/>
            <person name="Scheffler J.A."/>
            <person name="Scheffler B.E."/>
            <person name="Wendel J.F."/>
        </authorList>
    </citation>
    <scope>NUCLEOTIDE SEQUENCE [LARGE SCALE GENOMIC DNA]</scope>
    <source>
        <strain evidence="1">8</strain>
        <tissue evidence="1">Leaf</tissue>
    </source>
</reference>
<name>A0A7J9FM62_9ROSI</name>
<protein>
    <submittedName>
        <fullName evidence="1">Uncharacterized protein</fullName>
    </submittedName>
</protein>
<comment type="caution">
    <text evidence="1">The sequence shown here is derived from an EMBL/GenBank/DDBJ whole genome shotgun (WGS) entry which is preliminary data.</text>
</comment>
<accession>A0A7J9FM62</accession>
<keyword evidence="2" id="KW-1185">Reference proteome</keyword>
<evidence type="ECO:0000313" key="2">
    <source>
        <dbReference type="Proteomes" id="UP000593568"/>
    </source>
</evidence>
<proteinExistence type="predicted"/>
<sequence length="35" mass="4323">MRFWIDVVILTRFSAWNLGSCWHAQLLVLRQYRSR</sequence>
<evidence type="ECO:0000313" key="1">
    <source>
        <dbReference type="EMBL" id="MBA0786390.1"/>
    </source>
</evidence>
<dbReference type="AlphaFoldDB" id="A0A7J9FM62"/>
<dbReference type="Proteomes" id="UP000593568">
    <property type="component" value="Unassembled WGS sequence"/>
</dbReference>